<keyword evidence="7" id="KW-0539">Nucleus</keyword>
<sequence>MNPMEGDPPHGGRMPPAPSQSGSGSPSGENSTAPAPGPSALTSAGSAPVPSAAGTPSSSKRKRGLGVVTPNACTECRKKRAKCDGKKPCGRCKAQKGVECRYEIPVRQSKENLRHEIERLRRQQRHNESVIGALARPELWEEVLARLRNGQSVESISEWLEGAPHSGGESVPSISRPLDQGNDAAGMPGYAAAAPSSYAPILPSLSAVSPVSGQQQLNLRHEVEHQISWGPHFPASHATPSSSHQKMPDWNPEAIRSAQSRVGLWVEGQIQALDGWKGRGFEQVLLPQVPDMQVPARTWTTITGDSGLVQHLLALYFCWEYPTFASLSKEHFLKDFMEGRPRFCSSILVNALLALGCRFSNQPNTRSDPDDPHTSGNHFFQECQRLFDQEQNHHSLTTIQALGIMSIREASCGRDSESWFYAGQSIRLAIEMGLHRLQDDGKDDDESAVQAATFWGAFALDHAWSLATGSLPQCSCFPRLPPKPAIIDDIEASLWIPYTDDGAPLQRSCQQPSNVRSVYKCFCELSELVHQSLYILYSPGRPLTSRDLLIIYTQYLNWYDKIPEVLRLGHNFTPAVLFAHMYYHFAILLLFRPLIKLRIIGSSISPRDVCSQAADAITGLLRSYAQLYTLRRTPSFVPYFVLTSSIMHLAIAATNTTSATSHESSKVGQGEDSPHPAAKMDPHVTEALARGIADLTEMAPCHHFAEQALNILRFLAKKWNIDVEIRTMGGNDPHRLELPDLSEATRPVTVSLNFFAPNFIESDFNCTWGGSTSGGVGPDTTHSARPNASSQAADALANPLFWPFPMQGRPILPSGKELKEAGFELL</sequence>
<evidence type="ECO:0000256" key="8">
    <source>
        <dbReference type="SAM" id="MobiDB-lite"/>
    </source>
</evidence>
<feature type="compositionally biased region" description="Low complexity" evidence="8">
    <location>
        <begin position="42"/>
        <end position="58"/>
    </location>
</feature>
<dbReference type="GO" id="GO:0006351">
    <property type="term" value="P:DNA-templated transcription"/>
    <property type="evidence" value="ECO:0007669"/>
    <property type="project" value="InterPro"/>
</dbReference>
<evidence type="ECO:0000256" key="4">
    <source>
        <dbReference type="ARBA" id="ARBA00023015"/>
    </source>
</evidence>
<dbReference type="InterPro" id="IPR007219">
    <property type="entry name" value="XnlR_reg_dom"/>
</dbReference>
<evidence type="ECO:0000256" key="2">
    <source>
        <dbReference type="ARBA" id="ARBA00022723"/>
    </source>
</evidence>
<proteinExistence type="predicted"/>
<keyword evidence="4" id="KW-0805">Transcription regulation</keyword>
<comment type="subcellular location">
    <subcellularLocation>
        <location evidence="1">Nucleus</location>
    </subcellularLocation>
</comment>
<evidence type="ECO:0000313" key="11">
    <source>
        <dbReference type="Proteomes" id="UP001303760"/>
    </source>
</evidence>
<keyword evidence="6" id="KW-0804">Transcription</keyword>
<evidence type="ECO:0000259" key="9">
    <source>
        <dbReference type="PROSITE" id="PS50048"/>
    </source>
</evidence>
<feature type="region of interest" description="Disordered" evidence="8">
    <location>
        <begin position="163"/>
        <end position="182"/>
    </location>
</feature>
<dbReference type="InterPro" id="IPR001138">
    <property type="entry name" value="Zn2Cys6_DnaBD"/>
</dbReference>
<reference evidence="10" key="1">
    <citation type="journal article" date="2023" name="Mol. Phylogenet. Evol.">
        <title>Genome-scale phylogeny and comparative genomics of the fungal order Sordariales.</title>
        <authorList>
            <person name="Hensen N."/>
            <person name="Bonometti L."/>
            <person name="Westerberg I."/>
            <person name="Brannstrom I.O."/>
            <person name="Guillou S."/>
            <person name="Cros-Aarteil S."/>
            <person name="Calhoun S."/>
            <person name="Haridas S."/>
            <person name="Kuo A."/>
            <person name="Mondo S."/>
            <person name="Pangilinan J."/>
            <person name="Riley R."/>
            <person name="LaButti K."/>
            <person name="Andreopoulos B."/>
            <person name="Lipzen A."/>
            <person name="Chen C."/>
            <person name="Yan M."/>
            <person name="Daum C."/>
            <person name="Ng V."/>
            <person name="Clum A."/>
            <person name="Steindorff A."/>
            <person name="Ohm R.A."/>
            <person name="Martin F."/>
            <person name="Silar P."/>
            <person name="Natvig D.O."/>
            <person name="Lalanne C."/>
            <person name="Gautier V."/>
            <person name="Ament-Velasquez S.L."/>
            <person name="Kruys A."/>
            <person name="Hutchinson M.I."/>
            <person name="Powell A.J."/>
            <person name="Barry K."/>
            <person name="Miller A.N."/>
            <person name="Grigoriev I.V."/>
            <person name="Debuchy R."/>
            <person name="Gladieux P."/>
            <person name="Hiltunen Thoren M."/>
            <person name="Johannesson H."/>
        </authorList>
    </citation>
    <scope>NUCLEOTIDE SEQUENCE</scope>
    <source>
        <strain evidence="10">CBS 532.94</strain>
    </source>
</reference>
<feature type="domain" description="Zn(2)-C6 fungal-type" evidence="9">
    <location>
        <begin position="72"/>
        <end position="102"/>
    </location>
</feature>
<dbReference type="CDD" id="cd00067">
    <property type="entry name" value="GAL4"/>
    <property type="match status" value="1"/>
</dbReference>
<keyword evidence="11" id="KW-1185">Reference proteome</keyword>
<dbReference type="SUPFAM" id="SSF57701">
    <property type="entry name" value="Zn2/Cys6 DNA-binding domain"/>
    <property type="match status" value="1"/>
</dbReference>
<dbReference type="Pfam" id="PF04082">
    <property type="entry name" value="Fungal_trans"/>
    <property type="match status" value="1"/>
</dbReference>
<dbReference type="PANTHER" id="PTHR31313">
    <property type="entry name" value="TY1 ENHANCER ACTIVATOR"/>
    <property type="match status" value="1"/>
</dbReference>
<dbReference type="GO" id="GO:0003677">
    <property type="term" value="F:DNA binding"/>
    <property type="evidence" value="ECO:0007669"/>
    <property type="project" value="UniProtKB-KW"/>
</dbReference>
<dbReference type="SMART" id="SM00906">
    <property type="entry name" value="Fungal_trans"/>
    <property type="match status" value="1"/>
</dbReference>
<comment type="caution">
    <text evidence="10">The sequence shown here is derived from an EMBL/GenBank/DDBJ whole genome shotgun (WGS) entry which is preliminary data.</text>
</comment>
<dbReference type="GO" id="GO:0000981">
    <property type="term" value="F:DNA-binding transcription factor activity, RNA polymerase II-specific"/>
    <property type="evidence" value="ECO:0007669"/>
    <property type="project" value="InterPro"/>
</dbReference>
<reference evidence="10" key="2">
    <citation type="submission" date="2023-05" db="EMBL/GenBank/DDBJ databases">
        <authorList>
            <consortium name="Lawrence Berkeley National Laboratory"/>
            <person name="Steindorff A."/>
            <person name="Hensen N."/>
            <person name="Bonometti L."/>
            <person name="Westerberg I."/>
            <person name="Brannstrom I.O."/>
            <person name="Guillou S."/>
            <person name="Cros-Aarteil S."/>
            <person name="Calhoun S."/>
            <person name="Haridas S."/>
            <person name="Kuo A."/>
            <person name="Mondo S."/>
            <person name="Pangilinan J."/>
            <person name="Riley R."/>
            <person name="Labutti K."/>
            <person name="Andreopoulos B."/>
            <person name="Lipzen A."/>
            <person name="Chen C."/>
            <person name="Yanf M."/>
            <person name="Daum C."/>
            <person name="Ng V."/>
            <person name="Clum A."/>
            <person name="Ohm R."/>
            <person name="Martin F."/>
            <person name="Silar P."/>
            <person name="Natvig D."/>
            <person name="Lalanne C."/>
            <person name="Gautier V."/>
            <person name="Ament-Velasquez S.L."/>
            <person name="Kruys A."/>
            <person name="Hutchinson M.I."/>
            <person name="Powell A.J."/>
            <person name="Barry K."/>
            <person name="Miller A.N."/>
            <person name="Grigoriev I.V."/>
            <person name="Debuchy R."/>
            <person name="Gladieux P."/>
            <person name="Thoren M.H."/>
            <person name="Johannesson H."/>
        </authorList>
    </citation>
    <scope>NUCLEOTIDE SEQUENCE</scope>
    <source>
        <strain evidence="10">CBS 532.94</strain>
    </source>
</reference>
<dbReference type="Gene3D" id="4.10.240.10">
    <property type="entry name" value="Zn(2)-C6 fungal-type DNA-binding domain"/>
    <property type="match status" value="1"/>
</dbReference>
<evidence type="ECO:0000256" key="6">
    <source>
        <dbReference type="ARBA" id="ARBA00023163"/>
    </source>
</evidence>
<dbReference type="EMBL" id="MU860168">
    <property type="protein sequence ID" value="KAK4236872.1"/>
    <property type="molecule type" value="Genomic_DNA"/>
</dbReference>
<feature type="region of interest" description="Disordered" evidence="8">
    <location>
        <begin position="660"/>
        <end position="679"/>
    </location>
</feature>
<name>A0AAN7C8T1_9PEZI</name>
<evidence type="ECO:0000256" key="3">
    <source>
        <dbReference type="ARBA" id="ARBA00022833"/>
    </source>
</evidence>
<feature type="region of interest" description="Disordered" evidence="8">
    <location>
        <begin position="230"/>
        <end position="250"/>
    </location>
</feature>
<evidence type="ECO:0000313" key="10">
    <source>
        <dbReference type="EMBL" id="KAK4236872.1"/>
    </source>
</evidence>
<dbReference type="GO" id="GO:0005634">
    <property type="term" value="C:nucleus"/>
    <property type="evidence" value="ECO:0007669"/>
    <property type="project" value="UniProtKB-SubCell"/>
</dbReference>
<dbReference type="PANTHER" id="PTHR31313:SF4">
    <property type="entry name" value="CONIDIAL DEVELOPMENT PROTEIN FLUFFY"/>
    <property type="match status" value="1"/>
</dbReference>
<dbReference type="Pfam" id="PF00172">
    <property type="entry name" value="Zn_clus"/>
    <property type="match status" value="1"/>
</dbReference>
<evidence type="ECO:0000256" key="7">
    <source>
        <dbReference type="ARBA" id="ARBA00023242"/>
    </source>
</evidence>
<evidence type="ECO:0000256" key="1">
    <source>
        <dbReference type="ARBA" id="ARBA00004123"/>
    </source>
</evidence>
<gene>
    <name evidence="10" type="ORF">C8A03DRAFT_16525</name>
</gene>
<dbReference type="InterPro" id="IPR036864">
    <property type="entry name" value="Zn2-C6_fun-type_DNA-bd_sf"/>
</dbReference>
<dbReference type="InterPro" id="IPR051615">
    <property type="entry name" value="Transcr_Regulatory_Elem"/>
</dbReference>
<evidence type="ECO:0000256" key="5">
    <source>
        <dbReference type="ARBA" id="ARBA00023125"/>
    </source>
</evidence>
<keyword evidence="2" id="KW-0479">Metal-binding</keyword>
<dbReference type="GO" id="GO:0008270">
    <property type="term" value="F:zinc ion binding"/>
    <property type="evidence" value="ECO:0007669"/>
    <property type="project" value="InterPro"/>
</dbReference>
<dbReference type="PROSITE" id="PS00463">
    <property type="entry name" value="ZN2_CY6_FUNGAL_1"/>
    <property type="match status" value="1"/>
</dbReference>
<protein>
    <submittedName>
        <fullName evidence="10">Fungal-specific transcription factor domain-containing protein</fullName>
    </submittedName>
</protein>
<keyword evidence="3" id="KW-0862">Zinc</keyword>
<organism evidence="10 11">
    <name type="scientific">Achaetomium macrosporum</name>
    <dbReference type="NCBI Taxonomy" id="79813"/>
    <lineage>
        <taxon>Eukaryota</taxon>
        <taxon>Fungi</taxon>
        <taxon>Dikarya</taxon>
        <taxon>Ascomycota</taxon>
        <taxon>Pezizomycotina</taxon>
        <taxon>Sordariomycetes</taxon>
        <taxon>Sordariomycetidae</taxon>
        <taxon>Sordariales</taxon>
        <taxon>Chaetomiaceae</taxon>
        <taxon>Achaetomium</taxon>
    </lineage>
</organism>
<keyword evidence="5" id="KW-0238">DNA-binding</keyword>
<dbReference type="SMART" id="SM00066">
    <property type="entry name" value="GAL4"/>
    <property type="match status" value="1"/>
</dbReference>
<dbReference type="CDD" id="cd12148">
    <property type="entry name" value="fungal_TF_MHR"/>
    <property type="match status" value="1"/>
</dbReference>
<feature type="compositionally biased region" description="Low complexity" evidence="8">
    <location>
        <begin position="19"/>
        <end position="28"/>
    </location>
</feature>
<dbReference type="AlphaFoldDB" id="A0AAN7C8T1"/>
<accession>A0AAN7C8T1</accession>
<dbReference type="Proteomes" id="UP001303760">
    <property type="component" value="Unassembled WGS sequence"/>
</dbReference>
<dbReference type="PROSITE" id="PS50048">
    <property type="entry name" value="ZN2_CY6_FUNGAL_2"/>
    <property type="match status" value="1"/>
</dbReference>
<feature type="region of interest" description="Disordered" evidence="8">
    <location>
        <begin position="1"/>
        <end position="65"/>
    </location>
</feature>